<comment type="caution">
    <text evidence="1">The sequence shown here is derived from an EMBL/GenBank/DDBJ whole genome shotgun (WGS) entry which is preliminary data.</text>
</comment>
<organism evidence="1 2">
    <name type="scientific">Cordyceps javanica</name>
    <dbReference type="NCBI Taxonomy" id="43265"/>
    <lineage>
        <taxon>Eukaryota</taxon>
        <taxon>Fungi</taxon>
        <taxon>Dikarya</taxon>
        <taxon>Ascomycota</taxon>
        <taxon>Pezizomycotina</taxon>
        <taxon>Sordariomycetes</taxon>
        <taxon>Hypocreomycetidae</taxon>
        <taxon>Hypocreales</taxon>
        <taxon>Cordycipitaceae</taxon>
        <taxon>Cordyceps</taxon>
    </lineage>
</organism>
<protein>
    <submittedName>
        <fullName evidence="1">Uncharacterized protein</fullName>
    </submittedName>
</protein>
<proteinExistence type="predicted"/>
<dbReference type="AlphaFoldDB" id="A0A545UTU4"/>
<name>A0A545UTU4_9HYPO</name>
<dbReference type="EMBL" id="SPUK01000013">
    <property type="protein sequence ID" value="TQV92894.1"/>
    <property type="molecule type" value="Genomic_DNA"/>
</dbReference>
<keyword evidence="2" id="KW-1185">Reference proteome</keyword>
<dbReference type="Proteomes" id="UP000315783">
    <property type="component" value="Unassembled WGS sequence"/>
</dbReference>
<accession>A0A545UTU4</accession>
<evidence type="ECO:0000313" key="1">
    <source>
        <dbReference type="EMBL" id="TQV92894.1"/>
    </source>
</evidence>
<evidence type="ECO:0000313" key="2">
    <source>
        <dbReference type="Proteomes" id="UP000315783"/>
    </source>
</evidence>
<sequence length="319" mass="35103">MRTCHLPVKTDQNVTSLDPTGLFYAPRLSVYICGRSRRTVPSACFSCKKCFNYFYPLCSTLIIAYSSNNSSHSTPLPPSLSSEIVRSNLPSPSLFAAIVFVAVVCATVQLCQSSQRLAAGWISNPLFFSRWLRKRVRGGLAENGRAHVVHGPFVICPSGLTADKILQLARPSCHCDDGNGPRDIRTVMTRLLCNPDASCFFCSLLAVPRCSCARPVLAPPQPAMDVCFIIFFASPPQQPKKQYPPRPEFLPMLPDKPTVTRQVTQNRAVGGYDGRGWVVLVAGGRDRKQRHRGAIARQASLLCFSRTCAGRERSKSRGL</sequence>
<gene>
    <name evidence="1" type="ORF">IF1G_08197</name>
</gene>
<reference evidence="1 2" key="1">
    <citation type="journal article" date="2019" name="Appl. Microbiol. Biotechnol.">
        <title>Genome sequence of Isaria javanica and comparative genome analysis insights into family S53 peptidase evolution in fungal entomopathogens.</title>
        <authorList>
            <person name="Lin R."/>
            <person name="Zhang X."/>
            <person name="Xin B."/>
            <person name="Zou M."/>
            <person name="Gao Y."/>
            <person name="Qin F."/>
            <person name="Hu Q."/>
            <person name="Xie B."/>
            <person name="Cheng X."/>
        </authorList>
    </citation>
    <scope>NUCLEOTIDE SEQUENCE [LARGE SCALE GENOMIC DNA]</scope>
    <source>
        <strain evidence="1 2">IJ1G</strain>
    </source>
</reference>